<dbReference type="InterPro" id="IPR027417">
    <property type="entry name" value="P-loop_NTPase"/>
</dbReference>
<dbReference type="GO" id="GO:0008976">
    <property type="term" value="F:polyphosphate kinase activity"/>
    <property type="evidence" value="ECO:0007669"/>
    <property type="project" value="InterPro"/>
</dbReference>
<dbReference type="InterPro" id="IPR016898">
    <property type="entry name" value="Polyphosphate_phosphotransfera"/>
</dbReference>
<dbReference type="PANTHER" id="PTHR34383">
    <property type="entry name" value="POLYPHOSPHATE:AMP PHOSPHOTRANSFERASE-RELATED"/>
    <property type="match status" value="1"/>
</dbReference>
<evidence type="ECO:0000256" key="3">
    <source>
        <dbReference type="SAM" id="Coils"/>
    </source>
</evidence>
<dbReference type="PANTHER" id="PTHR34383:SF3">
    <property type="entry name" value="POLYPHOSPHATE:AMP PHOSPHOTRANSFERASE"/>
    <property type="match status" value="1"/>
</dbReference>
<feature type="domain" description="Polyphosphate kinase-2-related" evidence="4">
    <location>
        <begin position="31"/>
        <end position="253"/>
    </location>
</feature>
<dbReference type="NCBIfam" id="TIGR03709">
    <property type="entry name" value="PPK2_rel_1"/>
    <property type="match status" value="1"/>
</dbReference>
<evidence type="ECO:0000313" key="5">
    <source>
        <dbReference type="EMBL" id="GHO94416.1"/>
    </source>
</evidence>
<dbReference type="SUPFAM" id="SSF52540">
    <property type="entry name" value="P-loop containing nucleoside triphosphate hydrolases"/>
    <property type="match status" value="1"/>
</dbReference>
<proteinExistence type="predicted"/>
<evidence type="ECO:0000256" key="1">
    <source>
        <dbReference type="ARBA" id="ARBA00022679"/>
    </source>
</evidence>
<keyword evidence="3" id="KW-0175">Coiled coil</keyword>
<keyword evidence="6" id="KW-1185">Reference proteome</keyword>
<dbReference type="AlphaFoldDB" id="A0A8J3ISC1"/>
<dbReference type="EMBL" id="BNJK01000001">
    <property type="protein sequence ID" value="GHO94416.1"/>
    <property type="molecule type" value="Genomic_DNA"/>
</dbReference>
<protein>
    <submittedName>
        <fullName evidence="5">PPK2 family polyphosphate--nucleotide phosphotransferase</fullName>
    </submittedName>
</protein>
<evidence type="ECO:0000256" key="2">
    <source>
        <dbReference type="ARBA" id="ARBA00022777"/>
    </source>
</evidence>
<evidence type="ECO:0000259" key="4">
    <source>
        <dbReference type="Pfam" id="PF03976"/>
    </source>
</evidence>
<sequence>MTTNHLLWKVEEGTKVNLKDHDPNYIAKDIDHSNAKDALDNLSQKLSDLQEALAAAQHHSILLILQGMDTSGKDGTIRHVFSNVNPQGCEVHSFKQPTPEELAHDFLWRIHKVTPPKGVLGIFNRSQYEDVLVVRVHKLVPQEVWERRYKEINHFEQLLANDNTIILKFFLHISYDEQKQRLQDRVQERDKAWKIAAGDWVERKYWEDYQKAYEDALSRCSTNNAPWYIVPANHKWYRNYAIAHTLVETMRKYKDDWQKELEERGRRELAQLQQMQAQNK</sequence>
<dbReference type="Gene3D" id="3.40.50.300">
    <property type="entry name" value="P-loop containing nucleotide triphosphate hydrolases"/>
    <property type="match status" value="1"/>
</dbReference>
<feature type="coiled-coil region" evidence="3">
    <location>
        <begin position="32"/>
        <end position="59"/>
    </location>
</feature>
<dbReference type="RefSeq" id="WP_220205157.1">
    <property type="nucleotide sequence ID" value="NZ_BNJK01000001.1"/>
</dbReference>
<reference evidence="5" key="1">
    <citation type="submission" date="2020-10" db="EMBL/GenBank/DDBJ databases">
        <title>Taxonomic study of unclassified bacteria belonging to the class Ktedonobacteria.</title>
        <authorList>
            <person name="Yabe S."/>
            <person name="Wang C.M."/>
            <person name="Zheng Y."/>
            <person name="Sakai Y."/>
            <person name="Cavaletti L."/>
            <person name="Monciardini P."/>
            <person name="Donadio S."/>
        </authorList>
    </citation>
    <scope>NUCLEOTIDE SEQUENCE</scope>
    <source>
        <strain evidence="5">ID150040</strain>
    </source>
</reference>
<keyword evidence="1" id="KW-0808">Transferase</keyword>
<evidence type="ECO:0000313" key="6">
    <source>
        <dbReference type="Proteomes" id="UP000597444"/>
    </source>
</evidence>
<dbReference type="InterPro" id="IPR022488">
    <property type="entry name" value="PPK2-related"/>
</dbReference>
<accession>A0A8J3ISC1</accession>
<organism evidence="5 6">
    <name type="scientific">Reticulibacter mediterranei</name>
    <dbReference type="NCBI Taxonomy" id="2778369"/>
    <lineage>
        <taxon>Bacteria</taxon>
        <taxon>Bacillati</taxon>
        <taxon>Chloroflexota</taxon>
        <taxon>Ktedonobacteria</taxon>
        <taxon>Ktedonobacterales</taxon>
        <taxon>Reticulibacteraceae</taxon>
        <taxon>Reticulibacter</taxon>
    </lineage>
</organism>
<comment type="caution">
    <text evidence="5">The sequence shown here is derived from an EMBL/GenBank/DDBJ whole genome shotgun (WGS) entry which is preliminary data.</text>
</comment>
<dbReference type="Proteomes" id="UP000597444">
    <property type="component" value="Unassembled WGS sequence"/>
</dbReference>
<dbReference type="PIRSF" id="PIRSF028756">
    <property type="entry name" value="PPK2_prd"/>
    <property type="match status" value="1"/>
</dbReference>
<dbReference type="GO" id="GO:0006797">
    <property type="term" value="P:polyphosphate metabolic process"/>
    <property type="evidence" value="ECO:0007669"/>
    <property type="project" value="InterPro"/>
</dbReference>
<dbReference type="Pfam" id="PF03976">
    <property type="entry name" value="PPK2"/>
    <property type="match status" value="1"/>
</dbReference>
<dbReference type="InterPro" id="IPR022300">
    <property type="entry name" value="PPK2-rel_1"/>
</dbReference>
<gene>
    <name evidence="5" type="ORF">KSF_044640</name>
</gene>
<name>A0A8J3ISC1_9CHLR</name>
<keyword evidence="2" id="KW-0418">Kinase</keyword>